<comment type="caution">
    <text evidence="1">The sequence shown here is derived from an EMBL/GenBank/DDBJ whole genome shotgun (WGS) entry which is preliminary data.</text>
</comment>
<protein>
    <submittedName>
        <fullName evidence="1">Uncharacterized protein</fullName>
    </submittedName>
</protein>
<dbReference type="Proteomes" id="UP000014480">
    <property type="component" value="Unassembled WGS sequence"/>
</dbReference>
<evidence type="ECO:0000313" key="1">
    <source>
        <dbReference type="EMBL" id="TDZ14846.1"/>
    </source>
</evidence>
<reference evidence="2" key="1">
    <citation type="journal article" date="2013" name="New Phytol.">
        <title>Comparative genomic and transcriptomic analyses reveal the hemibiotrophic stage shift of Colletotrichum fungi.</title>
        <authorList>
            <person name="Gan P."/>
            <person name="Ikeda K."/>
            <person name="Irieda H."/>
            <person name="Narusaka M."/>
            <person name="O'Connell R.J."/>
            <person name="Narusaka Y."/>
            <person name="Takano Y."/>
            <person name="Kubo Y."/>
            <person name="Shirasu K."/>
        </authorList>
    </citation>
    <scope>NUCLEOTIDE SEQUENCE [LARGE SCALE GENOMIC DNA]</scope>
    <source>
        <strain evidence="2">104-T / ATCC 96160 / CBS 514.97 / LARS 414 / MAFF 240422</strain>
    </source>
</reference>
<organism evidence="1 2">
    <name type="scientific">Colletotrichum orbiculare (strain 104-T / ATCC 96160 / CBS 514.97 / LARS 414 / MAFF 240422)</name>
    <name type="common">Cucumber anthracnose fungus</name>
    <name type="synonym">Colletotrichum lagenarium</name>
    <dbReference type="NCBI Taxonomy" id="1213857"/>
    <lineage>
        <taxon>Eukaryota</taxon>
        <taxon>Fungi</taxon>
        <taxon>Dikarya</taxon>
        <taxon>Ascomycota</taxon>
        <taxon>Pezizomycotina</taxon>
        <taxon>Sordariomycetes</taxon>
        <taxon>Hypocreomycetidae</taxon>
        <taxon>Glomerellales</taxon>
        <taxon>Glomerellaceae</taxon>
        <taxon>Colletotrichum</taxon>
        <taxon>Colletotrichum orbiculare species complex</taxon>
    </lineage>
</organism>
<dbReference type="EMBL" id="AMCV02000047">
    <property type="protein sequence ID" value="TDZ14846.1"/>
    <property type="molecule type" value="Genomic_DNA"/>
</dbReference>
<sequence>MIPLRDSGDIETDQAPSDTILCKPSEYSLLEAGQRTRSGFNHLAHQSRTKQRSRSELNFQPRLQAKNNLLAV</sequence>
<dbReference type="AlphaFoldDB" id="A0A484FBJ2"/>
<keyword evidence="2" id="KW-1185">Reference proteome</keyword>
<reference evidence="2" key="2">
    <citation type="journal article" date="2019" name="Mol. Plant Microbe Interact.">
        <title>Genome sequence resources for four phytopathogenic fungi from the Colletotrichum orbiculare species complex.</title>
        <authorList>
            <person name="Gan P."/>
            <person name="Tsushima A."/>
            <person name="Narusaka M."/>
            <person name="Narusaka Y."/>
            <person name="Takano Y."/>
            <person name="Kubo Y."/>
            <person name="Shirasu K."/>
        </authorList>
    </citation>
    <scope>GENOME REANNOTATION</scope>
    <source>
        <strain evidence="2">104-T / ATCC 96160 / CBS 514.97 / LARS 414 / MAFF 240422</strain>
    </source>
</reference>
<accession>A0A484FBJ2</accession>
<name>A0A484FBJ2_COLOR</name>
<gene>
    <name evidence="1" type="ORF">Cob_v012251</name>
</gene>
<proteinExistence type="predicted"/>
<evidence type="ECO:0000313" key="2">
    <source>
        <dbReference type="Proteomes" id="UP000014480"/>
    </source>
</evidence>